<dbReference type="Proteomes" id="UP000187035">
    <property type="component" value="Unassembled WGS sequence"/>
</dbReference>
<dbReference type="PANTHER" id="PTHR43248">
    <property type="entry name" value="2-SUCCINYL-6-HYDROXY-2,4-CYCLOHEXADIENE-1-CARBOXYLATE SYNTHASE"/>
    <property type="match status" value="1"/>
</dbReference>
<accession>A0A854D3T2</accession>
<reference evidence="5 6" key="1">
    <citation type="submission" date="2016-12" db="EMBL/GenBank/DDBJ databases">
        <title>Genomic comparison of strains in the 'Actinomyces naeslundii' group.</title>
        <authorList>
            <person name="Mughal S.R."/>
            <person name="Do T."/>
            <person name="Gilbert S.C."/>
            <person name="Witherden E.A."/>
            <person name="Didelot X."/>
            <person name="Beighton D."/>
        </authorList>
    </citation>
    <scope>NUCLEOTIDE SEQUENCE [LARGE SCALE GENOMIC DNA]</scope>
    <source>
        <strain evidence="5 6">NCTC 10301</strain>
    </source>
</reference>
<dbReference type="Pfam" id="PF08386">
    <property type="entry name" value="Abhydrolase_4"/>
    <property type="match status" value="1"/>
</dbReference>
<dbReference type="InterPro" id="IPR029058">
    <property type="entry name" value="AB_hydrolase_fold"/>
</dbReference>
<comment type="caution">
    <text evidence="5">The sequence shown here is derived from an EMBL/GenBank/DDBJ whole genome shotgun (WGS) entry which is preliminary data.</text>
</comment>
<protein>
    <submittedName>
        <fullName evidence="5">Alpha/beta hydrolase</fullName>
    </submittedName>
</protein>
<keyword evidence="2" id="KW-0732">Signal</keyword>
<dbReference type="PANTHER" id="PTHR43248:SF29">
    <property type="entry name" value="TRIPEPTIDYL AMINOPEPTIDASE"/>
    <property type="match status" value="1"/>
</dbReference>
<organism evidence="5 6">
    <name type="scientific">Actinomyces naeslundii</name>
    <dbReference type="NCBI Taxonomy" id="1655"/>
    <lineage>
        <taxon>Bacteria</taxon>
        <taxon>Bacillati</taxon>
        <taxon>Actinomycetota</taxon>
        <taxon>Actinomycetes</taxon>
        <taxon>Actinomycetales</taxon>
        <taxon>Actinomycetaceae</taxon>
        <taxon>Actinomyces</taxon>
    </lineage>
</organism>
<gene>
    <name evidence="5" type="ORF">BKH33_12820</name>
</gene>
<dbReference type="RefSeq" id="WP_050998437.1">
    <property type="nucleotide sequence ID" value="NZ_CP066049.1"/>
</dbReference>
<dbReference type="GeneID" id="64255883"/>
<feature type="domain" description="Peptidase S33 tripeptidyl aminopeptidase-like C-terminal" evidence="4">
    <location>
        <begin position="430"/>
        <end position="530"/>
    </location>
</feature>
<dbReference type="EMBL" id="MSRR01000034">
    <property type="protein sequence ID" value="OMG31895.1"/>
    <property type="molecule type" value="Genomic_DNA"/>
</dbReference>
<proteinExistence type="inferred from homology"/>
<dbReference type="GO" id="GO:0016787">
    <property type="term" value="F:hydrolase activity"/>
    <property type="evidence" value="ECO:0007669"/>
    <property type="project" value="UniProtKB-KW"/>
</dbReference>
<evidence type="ECO:0000256" key="1">
    <source>
        <dbReference type="ARBA" id="ARBA00010088"/>
    </source>
</evidence>
<evidence type="ECO:0000313" key="6">
    <source>
        <dbReference type="Proteomes" id="UP000187035"/>
    </source>
</evidence>
<evidence type="ECO:0000313" key="5">
    <source>
        <dbReference type="EMBL" id="OMG31895.1"/>
    </source>
</evidence>
<dbReference type="Gene3D" id="3.40.50.1820">
    <property type="entry name" value="alpha/beta hydrolase"/>
    <property type="match status" value="1"/>
</dbReference>
<dbReference type="InterPro" id="IPR013595">
    <property type="entry name" value="Pept_S33_TAP-like_C"/>
</dbReference>
<dbReference type="SUPFAM" id="SSF53474">
    <property type="entry name" value="alpha/beta-Hydrolases"/>
    <property type="match status" value="1"/>
</dbReference>
<evidence type="ECO:0000259" key="4">
    <source>
        <dbReference type="Pfam" id="PF08386"/>
    </source>
</evidence>
<dbReference type="AlphaFoldDB" id="A0A854D3T2"/>
<evidence type="ECO:0000256" key="3">
    <source>
        <dbReference type="ARBA" id="ARBA00022801"/>
    </source>
</evidence>
<dbReference type="InterPro" id="IPR051601">
    <property type="entry name" value="Serine_prot/Carboxylest_S33"/>
</dbReference>
<comment type="similarity">
    <text evidence="1">Belongs to the peptidase S33 family.</text>
</comment>
<sequence>MNSGGSGGPARTAGHRRVVAGVLAAVAGVCLGVGAGAVPAVAVPAPAVAAKAVVPEGLESFYSQKVEWYDCGATGGMERSAQRTGFQCAKVKVPLDYSRPDGQTIEVAMKKHLATGSVRQGSLFINPGGPGGSGVQYVEGAAETAFAGVQGSFDIIGFDPRGVGSSTPVTCAAANGVDPMSDPGQASGDAPFEELAPQIETTFRQMEANCAADTKPAGLLDHVDTISVARDLDVLRALSGDQRLNYLGISYGTYLGAHYAELFPANTGRMVLDGTLDPSISLYERQAGAMKGLERALRTYVDWCQAGQGCPLTGGTDAGVQQVRDLFTSVDRSPLPSSDPNRPVTGSEIRMAVMYSLYGDEQSWSGLSSSLDEAINQRNGALIRQITGQTVAEVVNTTAVREAITCLDYPVDGDMAVWSARHEEIRREAPTFGGSAASADLGCQAWGHNGTRQPAPIHAKGAAPILVVGSTGDPATPYEWARSLSEQLETGHLLTREGNGHTAYGRAAACTKAIDTYLLSGELPPPGQVCRGEA</sequence>
<name>A0A854D3T2_ACTNA</name>
<keyword evidence="3 5" id="KW-0378">Hydrolase</keyword>
<evidence type="ECO:0000256" key="2">
    <source>
        <dbReference type="ARBA" id="ARBA00022729"/>
    </source>
</evidence>